<gene>
    <name evidence="4" type="ORF">C8N24_5258</name>
</gene>
<dbReference type="PRINTS" id="PR00038">
    <property type="entry name" value="HTHLUXR"/>
</dbReference>
<dbReference type="PANTHER" id="PTHR16305:SF35">
    <property type="entry name" value="TRANSCRIPTIONAL ACTIVATOR DOMAIN"/>
    <property type="match status" value="1"/>
</dbReference>
<dbReference type="SUPFAM" id="SSF52540">
    <property type="entry name" value="P-loop containing nucleoside triphosphate hydrolases"/>
    <property type="match status" value="1"/>
</dbReference>
<dbReference type="EMBL" id="RBIL01000002">
    <property type="protein sequence ID" value="RKQ87237.1"/>
    <property type="molecule type" value="Genomic_DNA"/>
</dbReference>
<dbReference type="SUPFAM" id="SSF46894">
    <property type="entry name" value="C-terminal effector domain of the bipartite response regulators"/>
    <property type="match status" value="1"/>
</dbReference>
<sequence length="942" mass="97815">MTDSRPAASHTPLVGRTSELAVLDEAARTTQVSVIELVGEAGIGKTTLLEHLSASARHAGALVLTARCSEYERDVPYALLIDALDPHLAAHGAPAGLAAEQLAALGGTFPALAVHASGAAVERHELHRAVRALLALLAAPRGLTVALDDLHWADPASIALVASIVRRPPSRLLLALAHRHRQIDSALDPELRRAADAGRSRRLHIGPLTPDEASRLLERPADDRSLRTLYEESGGNPFHLMQLARTTTPAVARASDPGYGEIPEGVREAVLSETTPLGTDARALLDGAAIVGDPFEIDFAAEVAGLDRATALEALDVLVAADLVRVTDDVRRFRFRHPIVRRTVYETVGPGRRLAGHARAAAGLERAGAGPVALAHHVEQSAAPGDEAAVALLAEAAAQVAGRAPQTAVHWLTVARTLARGPQELELLGPLAGALAGSGRFADARRVFLELLAPLPEDHPARTELIGACAMMDRLLGDHDGARTRLRSALIDADPREAVALNLELAAHASLRGDPLEMRVCARAALDGATEPIPVAAATAALAMAAYTLEHYDEARTLGARATTLIAALSDQQLGTRLEMLLFLGWAQYFGGEFAAALRHFTRGTAIARRAGSAVLALELAVGEALSLLARGRIAEALDVADGAVEDARPLGSAQSLVWTLFAQATVLEAGGDPAAAVRAGEEAVALTAGLEPSTIVAGCGSALAAALVATGEGNRATNVLLELQGGPDLPRFFAGQRSGCYEVLVRAALLTGDTARGETWAARAEAAAELPLAGALAQRARALVLLHAGDATQAATLALGSVATTDALELAVESARGRILAGRALAATGDRDAAAEQLRAAEGLLIDAPAGHLRAEAVRELRKIGRRVNRAGRAGRADAAGLAALTARELEIARLVARGLTNRAIAETLFLSEKTIESHLAGAFVKLGVRTRAALTAALAG</sequence>
<dbReference type="AlphaFoldDB" id="A0A660KZW8"/>
<protein>
    <submittedName>
        <fullName evidence="4">Regulatory LuxR family protein</fullName>
    </submittedName>
</protein>
<evidence type="ECO:0000256" key="1">
    <source>
        <dbReference type="ARBA" id="ARBA00022741"/>
    </source>
</evidence>
<dbReference type="Gene3D" id="1.10.10.10">
    <property type="entry name" value="Winged helix-like DNA-binding domain superfamily/Winged helix DNA-binding domain"/>
    <property type="match status" value="1"/>
</dbReference>
<evidence type="ECO:0000259" key="3">
    <source>
        <dbReference type="PROSITE" id="PS50043"/>
    </source>
</evidence>
<dbReference type="PANTHER" id="PTHR16305">
    <property type="entry name" value="TESTICULAR SOLUBLE ADENYLYL CYCLASE"/>
    <property type="match status" value="1"/>
</dbReference>
<dbReference type="CDD" id="cd06170">
    <property type="entry name" value="LuxR_C_like"/>
    <property type="match status" value="1"/>
</dbReference>
<evidence type="ECO:0000256" key="2">
    <source>
        <dbReference type="ARBA" id="ARBA00022840"/>
    </source>
</evidence>
<dbReference type="Gene3D" id="1.25.40.10">
    <property type="entry name" value="Tetratricopeptide repeat domain"/>
    <property type="match status" value="2"/>
</dbReference>
<dbReference type="InterPro" id="IPR036388">
    <property type="entry name" value="WH-like_DNA-bd_sf"/>
</dbReference>
<dbReference type="GO" id="GO:0006355">
    <property type="term" value="P:regulation of DNA-templated transcription"/>
    <property type="evidence" value="ECO:0007669"/>
    <property type="project" value="InterPro"/>
</dbReference>
<dbReference type="OrthoDB" id="4500249at2"/>
<dbReference type="SMART" id="SM00421">
    <property type="entry name" value="HTH_LUXR"/>
    <property type="match status" value="1"/>
</dbReference>
<dbReference type="InterPro" id="IPR041664">
    <property type="entry name" value="AAA_16"/>
</dbReference>
<dbReference type="GO" id="GO:0004016">
    <property type="term" value="F:adenylate cyclase activity"/>
    <property type="evidence" value="ECO:0007669"/>
    <property type="project" value="TreeGrafter"/>
</dbReference>
<dbReference type="InterPro" id="IPR027417">
    <property type="entry name" value="P-loop_NTPase"/>
</dbReference>
<evidence type="ECO:0000313" key="4">
    <source>
        <dbReference type="EMBL" id="RKQ87237.1"/>
    </source>
</evidence>
<dbReference type="Pfam" id="PF00196">
    <property type="entry name" value="GerE"/>
    <property type="match status" value="1"/>
</dbReference>
<accession>A0A660KZW8</accession>
<evidence type="ECO:0000313" key="5">
    <source>
        <dbReference type="Proteomes" id="UP000278962"/>
    </source>
</evidence>
<keyword evidence="2" id="KW-0067">ATP-binding</keyword>
<dbReference type="PROSITE" id="PS50043">
    <property type="entry name" value="HTH_LUXR_2"/>
    <property type="match status" value="1"/>
</dbReference>
<dbReference type="InterPro" id="IPR000792">
    <property type="entry name" value="Tscrpt_reg_LuxR_C"/>
</dbReference>
<comment type="caution">
    <text evidence="4">The sequence shown here is derived from an EMBL/GenBank/DDBJ whole genome shotgun (WGS) entry which is preliminary data.</text>
</comment>
<dbReference type="GO" id="GO:0005524">
    <property type="term" value="F:ATP binding"/>
    <property type="evidence" value="ECO:0007669"/>
    <property type="project" value="UniProtKB-KW"/>
</dbReference>
<dbReference type="SUPFAM" id="SSF48452">
    <property type="entry name" value="TPR-like"/>
    <property type="match status" value="1"/>
</dbReference>
<dbReference type="GO" id="GO:0003677">
    <property type="term" value="F:DNA binding"/>
    <property type="evidence" value="ECO:0007669"/>
    <property type="project" value="InterPro"/>
</dbReference>
<dbReference type="RefSeq" id="WP_121255616.1">
    <property type="nucleotide sequence ID" value="NZ_RBIL01000002.1"/>
</dbReference>
<dbReference type="Pfam" id="PF13191">
    <property type="entry name" value="AAA_16"/>
    <property type="match status" value="1"/>
</dbReference>
<feature type="domain" description="HTH luxR-type" evidence="3">
    <location>
        <begin position="879"/>
        <end position="942"/>
    </location>
</feature>
<keyword evidence="1" id="KW-0547">Nucleotide-binding</keyword>
<proteinExistence type="predicted"/>
<name>A0A660KZW8_9ACTN</name>
<dbReference type="Gene3D" id="3.40.50.300">
    <property type="entry name" value="P-loop containing nucleotide triphosphate hydrolases"/>
    <property type="match status" value="1"/>
</dbReference>
<keyword evidence="5" id="KW-1185">Reference proteome</keyword>
<reference evidence="4 5" key="1">
    <citation type="submission" date="2018-10" db="EMBL/GenBank/DDBJ databases">
        <title>Genomic Encyclopedia of Archaeal and Bacterial Type Strains, Phase II (KMG-II): from individual species to whole genera.</title>
        <authorList>
            <person name="Goeker M."/>
        </authorList>
    </citation>
    <scope>NUCLEOTIDE SEQUENCE [LARGE SCALE GENOMIC DNA]</scope>
    <source>
        <strain evidence="4 5">DSM 14954</strain>
    </source>
</reference>
<dbReference type="Proteomes" id="UP000278962">
    <property type="component" value="Unassembled WGS sequence"/>
</dbReference>
<dbReference type="InterPro" id="IPR011990">
    <property type="entry name" value="TPR-like_helical_dom_sf"/>
</dbReference>
<dbReference type="GO" id="GO:0005737">
    <property type="term" value="C:cytoplasm"/>
    <property type="evidence" value="ECO:0007669"/>
    <property type="project" value="TreeGrafter"/>
</dbReference>
<organism evidence="4 5">
    <name type="scientific">Solirubrobacter pauli</name>
    <dbReference type="NCBI Taxonomy" id="166793"/>
    <lineage>
        <taxon>Bacteria</taxon>
        <taxon>Bacillati</taxon>
        <taxon>Actinomycetota</taxon>
        <taxon>Thermoleophilia</taxon>
        <taxon>Solirubrobacterales</taxon>
        <taxon>Solirubrobacteraceae</taxon>
        <taxon>Solirubrobacter</taxon>
    </lineage>
</organism>
<dbReference type="InterPro" id="IPR016032">
    <property type="entry name" value="Sig_transdc_resp-reg_C-effctor"/>
</dbReference>